<dbReference type="RefSeq" id="WP_231321773.1">
    <property type="nucleotide sequence ID" value="NZ_CP088156.1"/>
</dbReference>
<evidence type="ECO:0000259" key="1">
    <source>
        <dbReference type="PROSITE" id="PS51186"/>
    </source>
</evidence>
<evidence type="ECO:0000313" key="2">
    <source>
        <dbReference type="EMBL" id="UFZ04699.1"/>
    </source>
</evidence>
<accession>A0ABY3RBY6</accession>
<dbReference type="SUPFAM" id="SSF55729">
    <property type="entry name" value="Acyl-CoA N-acyltransferases (Nat)"/>
    <property type="match status" value="1"/>
</dbReference>
<protein>
    <submittedName>
        <fullName evidence="2">N-acetyltransferase family protein</fullName>
    </submittedName>
</protein>
<gene>
    <name evidence="2" type="ORF">LQG66_36915</name>
</gene>
<dbReference type="InterPro" id="IPR016181">
    <property type="entry name" value="Acyl_CoA_acyltransferase"/>
</dbReference>
<dbReference type="InterPro" id="IPR000182">
    <property type="entry name" value="GNAT_dom"/>
</dbReference>
<dbReference type="EMBL" id="CP088156">
    <property type="protein sequence ID" value="UFZ04699.1"/>
    <property type="molecule type" value="Genomic_DNA"/>
</dbReference>
<dbReference type="PANTHER" id="PTHR43072">
    <property type="entry name" value="N-ACETYLTRANSFERASE"/>
    <property type="match status" value="1"/>
</dbReference>
<dbReference type="Pfam" id="PF00583">
    <property type="entry name" value="Acetyltransf_1"/>
    <property type="match status" value="1"/>
</dbReference>
<reference evidence="2" key="1">
    <citation type="journal article" date="2024" name="Antonie Van Leeuwenhoek">
        <title>Bradyrhizobium ontarionense sp. nov., a novel bacterial symbiont isolated from Aeschynomene indica (Indian jointvetch), harbours photosynthesis, nitrogen fixation and nitrous oxide (N2O) reductase genes.</title>
        <authorList>
            <person name="Bromfield E.S.P."/>
            <person name="Cloutier S."/>
        </authorList>
    </citation>
    <scope>NUCLEOTIDE SEQUENCE</scope>
    <source>
        <strain evidence="2">A19</strain>
    </source>
</reference>
<dbReference type="Gene3D" id="3.40.630.30">
    <property type="match status" value="1"/>
</dbReference>
<dbReference type="PANTHER" id="PTHR43072:SF8">
    <property type="entry name" value="ACYLTRANSFERASE FABY-RELATED"/>
    <property type="match status" value="1"/>
</dbReference>
<dbReference type="Proteomes" id="UP001431010">
    <property type="component" value="Chromosome"/>
</dbReference>
<name>A0ABY3RBY6_9BRAD</name>
<sequence length="191" mass="21283">MDSTTTALETEPPVNVRPSRDEDVEAMLAIYRRHVRRGVEDSAAGSGAPEPDDLKQRRKNLRNQRLPHLVATFRGEVVGYAYVVQFRKRPAYRFAVKHSIYVHHEHLSRGVGRLLMQALIDACAAAGYRQMIGYIDADNTASLSIHERFGFVRVGLLPGVAYRYGRWSDTVMVQRSLGPGASEAPPPGLGR</sequence>
<feature type="domain" description="N-acetyltransferase" evidence="1">
    <location>
        <begin position="14"/>
        <end position="177"/>
    </location>
</feature>
<dbReference type="PROSITE" id="PS51186">
    <property type="entry name" value="GNAT"/>
    <property type="match status" value="1"/>
</dbReference>
<dbReference type="CDD" id="cd04301">
    <property type="entry name" value="NAT_SF"/>
    <property type="match status" value="1"/>
</dbReference>
<organism evidence="2 3">
    <name type="scientific">Bradyrhizobium ontarionense</name>
    <dbReference type="NCBI Taxonomy" id="2898149"/>
    <lineage>
        <taxon>Bacteria</taxon>
        <taxon>Pseudomonadati</taxon>
        <taxon>Pseudomonadota</taxon>
        <taxon>Alphaproteobacteria</taxon>
        <taxon>Hyphomicrobiales</taxon>
        <taxon>Nitrobacteraceae</taxon>
        <taxon>Bradyrhizobium</taxon>
    </lineage>
</organism>
<keyword evidence="3" id="KW-1185">Reference proteome</keyword>
<proteinExistence type="predicted"/>
<evidence type="ECO:0000313" key="3">
    <source>
        <dbReference type="Proteomes" id="UP001431010"/>
    </source>
</evidence>